<evidence type="ECO:0008006" key="3">
    <source>
        <dbReference type="Google" id="ProtNLM"/>
    </source>
</evidence>
<keyword evidence="2" id="KW-1185">Reference proteome</keyword>
<comment type="caution">
    <text evidence="1">The sequence shown here is derived from an EMBL/GenBank/DDBJ whole genome shotgun (WGS) entry which is preliminary data.</text>
</comment>
<dbReference type="EMBL" id="JAACJN010000015">
    <property type="protein sequence ID" value="KAF5390380.1"/>
    <property type="molecule type" value="Genomic_DNA"/>
</dbReference>
<dbReference type="SUPFAM" id="SSF52047">
    <property type="entry name" value="RNI-like"/>
    <property type="match status" value="1"/>
</dbReference>
<protein>
    <recommendedName>
        <fullName evidence="3">F-box domain-containing protein</fullName>
    </recommendedName>
</protein>
<dbReference type="InterPro" id="IPR032675">
    <property type="entry name" value="LRR_dom_sf"/>
</dbReference>
<dbReference type="Gene3D" id="3.80.10.10">
    <property type="entry name" value="Ribonuclease Inhibitor"/>
    <property type="match status" value="1"/>
</dbReference>
<evidence type="ECO:0000313" key="1">
    <source>
        <dbReference type="EMBL" id="KAF5390380.1"/>
    </source>
</evidence>
<organism evidence="1 2">
    <name type="scientific">Collybiopsis confluens</name>
    <dbReference type="NCBI Taxonomy" id="2823264"/>
    <lineage>
        <taxon>Eukaryota</taxon>
        <taxon>Fungi</taxon>
        <taxon>Dikarya</taxon>
        <taxon>Basidiomycota</taxon>
        <taxon>Agaricomycotina</taxon>
        <taxon>Agaricomycetes</taxon>
        <taxon>Agaricomycetidae</taxon>
        <taxon>Agaricales</taxon>
        <taxon>Marasmiineae</taxon>
        <taxon>Omphalotaceae</taxon>
        <taxon>Collybiopsis</taxon>
    </lineage>
</organism>
<sequence>MNTGTPDRSASRRRRLDDQRAALLLTMTVYTRVLVAAKSSFTSQMHTPNQNLTVSLDALSAQIDDTTNPAVSSLNIFIDSASNQLRQGYVPSDLSQVADILNDTSSFHTNLVQMRRAAEQLQQLCDTLQKAESFAKAVLSPVRKLPPDILTLIFRLHVFSQVEYAMCAISRPKLKIQCYPMKLSWVCSYWRQVVIQDPTLWASLVVTPFGSFYTQLLRTIDLFTGFMVQRSGDIPLKIKVADSSWDEEQWRAFDALLPLSRRWSHAILDTHLGWLRHASRLFQPPPPSLIDNIDGLSLLFEGDGGPAATLLGDLKDHDQPLQTMKAETPFPNLTYLEIGALEVYSHDDTKELFSLFEFPKLQTFIAPRMSWEPRVSYGFSRLTVLRVTNLDINHFTLAAFLASFPTLKSLSTTSIRGYSIPGIDEWTYSCLDEVSLVADSMDAWTGVLLPNARIVEIKCTELEDLNANLLVSQLVQFFMRCSSIVELTVIIDAPTYVQLIEALLSEHAMFPRLHSLTIDMWHSPHIEEEEEGSEFHQHLMRVGRWMTRKYLWIEVLIGSRNSGGSRSLYSHI</sequence>
<name>A0A8H5MDF5_9AGAR</name>
<reference evidence="1 2" key="1">
    <citation type="journal article" date="2020" name="ISME J.">
        <title>Uncovering the hidden diversity of litter-decomposition mechanisms in mushroom-forming fungi.</title>
        <authorList>
            <person name="Floudas D."/>
            <person name="Bentzer J."/>
            <person name="Ahren D."/>
            <person name="Johansson T."/>
            <person name="Persson P."/>
            <person name="Tunlid A."/>
        </authorList>
    </citation>
    <scope>NUCLEOTIDE SEQUENCE [LARGE SCALE GENOMIC DNA]</scope>
    <source>
        <strain evidence="1 2">CBS 406.79</strain>
    </source>
</reference>
<dbReference type="AlphaFoldDB" id="A0A8H5MDF5"/>
<dbReference type="Proteomes" id="UP000518752">
    <property type="component" value="Unassembled WGS sequence"/>
</dbReference>
<proteinExistence type="predicted"/>
<gene>
    <name evidence="1" type="ORF">D9757_005301</name>
</gene>
<accession>A0A8H5MDF5</accession>
<dbReference type="OrthoDB" id="3365698at2759"/>
<evidence type="ECO:0000313" key="2">
    <source>
        <dbReference type="Proteomes" id="UP000518752"/>
    </source>
</evidence>